<comment type="subcellular location">
    <subcellularLocation>
        <location evidence="1">Cell membrane</location>
        <topology evidence="1">Peripheral membrane protein</topology>
        <orientation evidence="1">Cytoplasmic side</orientation>
    </subcellularLocation>
    <subcellularLocation>
        <location evidence="2">Endosome membrane</location>
        <topology evidence="2">Peripheral membrane protein</topology>
    </subcellularLocation>
</comment>
<evidence type="ECO:0000256" key="1">
    <source>
        <dbReference type="ARBA" id="ARBA00004413"/>
    </source>
</evidence>
<dbReference type="EMBL" id="OB660864">
    <property type="protein sequence ID" value="CAD7226565.1"/>
    <property type="molecule type" value="Genomic_DNA"/>
</dbReference>
<feature type="region of interest" description="Disordered" evidence="5">
    <location>
        <begin position="607"/>
        <end position="752"/>
    </location>
</feature>
<dbReference type="GO" id="GO:0016197">
    <property type="term" value="P:endosomal transport"/>
    <property type="evidence" value="ECO:0007669"/>
    <property type="project" value="TreeGrafter"/>
</dbReference>
<gene>
    <name evidence="6" type="ORF">CTOB1V02_LOCUS4482</name>
</gene>
<evidence type="ECO:0000256" key="5">
    <source>
        <dbReference type="SAM" id="MobiDB-lite"/>
    </source>
</evidence>
<dbReference type="GO" id="GO:0006897">
    <property type="term" value="P:endocytosis"/>
    <property type="evidence" value="ECO:0007669"/>
    <property type="project" value="TreeGrafter"/>
</dbReference>
<dbReference type="InterPro" id="IPR031692">
    <property type="entry name" value="EHD_N"/>
</dbReference>
<dbReference type="GO" id="GO:0005886">
    <property type="term" value="C:plasma membrane"/>
    <property type="evidence" value="ECO:0007669"/>
    <property type="project" value="UniProtKB-SubCell"/>
</dbReference>
<keyword evidence="3" id="KW-1003">Cell membrane</keyword>
<feature type="compositionally biased region" description="Basic and acidic residues" evidence="5">
    <location>
        <begin position="621"/>
        <end position="648"/>
    </location>
</feature>
<dbReference type="InterPro" id="IPR040990">
    <property type="entry name" value="DUF5600"/>
</dbReference>
<evidence type="ECO:0000256" key="3">
    <source>
        <dbReference type="ARBA" id="ARBA00022475"/>
    </source>
</evidence>
<feature type="region of interest" description="Disordered" evidence="5">
    <location>
        <begin position="463"/>
        <end position="537"/>
    </location>
</feature>
<dbReference type="CDD" id="cd09913">
    <property type="entry name" value="EHD"/>
    <property type="match status" value="1"/>
</dbReference>
<keyword evidence="3" id="KW-0472">Membrane</keyword>
<protein>
    <submittedName>
        <fullName evidence="6">Uncharacterized protein</fullName>
    </submittedName>
</protein>
<proteinExistence type="predicted"/>
<dbReference type="Gene3D" id="3.40.50.300">
    <property type="entry name" value="P-loop containing nucleotide triphosphate hydrolases"/>
    <property type="match status" value="1"/>
</dbReference>
<feature type="compositionally biased region" description="Basic and acidic residues" evidence="5">
    <location>
        <begin position="717"/>
        <end position="734"/>
    </location>
</feature>
<organism evidence="6">
    <name type="scientific">Cyprideis torosa</name>
    <dbReference type="NCBI Taxonomy" id="163714"/>
    <lineage>
        <taxon>Eukaryota</taxon>
        <taxon>Metazoa</taxon>
        <taxon>Ecdysozoa</taxon>
        <taxon>Arthropoda</taxon>
        <taxon>Crustacea</taxon>
        <taxon>Oligostraca</taxon>
        <taxon>Ostracoda</taxon>
        <taxon>Podocopa</taxon>
        <taxon>Podocopida</taxon>
        <taxon>Cytherocopina</taxon>
        <taxon>Cytheroidea</taxon>
        <taxon>Cytherideidae</taxon>
        <taxon>Cyprideis</taxon>
    </lineage>
</organism>
<feature type="compositionally biased region" description="Basic and acidic residues" evidence="5">
    <location>
        <begin position="655"/>
        <end position="685"/>
    </location>
</feature>
<evidence type="ECO:0000256" key="4">
    <source>
        <dbReference type="ARBA" id="ARBA00022753"/>
    </source>
</evidence>
<dbReference type="AlphaFoldDB" id="A0A7R8W7V1"/>
<dbReference type="Pfam" id="PF18150">
    <property type="entry name" value="DUF5600"/>
    <property type="match status" value="1"/>
</dbReference>
<evidence type="ECO:0000313" key="6">
    <source>
        <dbReference type="EMBL" id="CAD7226565.1"/>
    </source>
</evidence>
<dbReference type="GO" id="GO:0005525">
    <property type="term" value="F:GTP binding"/>
    <property type="evidence" value="ECO:0007669"/>
    <property type="project" value="InterPro"/>
</dbReference>
<dbReference type="Gene3D" id="1.10.268.20">
    <property type="match status" value="1"/>
</dbReference>
<feature type="compositionally biased region" description="Basic and acidic residues" evidence="5">
    <location>
        <begin position="692"/>
        <end position="707"/>
    </location>
</feature>
<dbReference type="PROSITE" id="PS51718">
    <property type="entry name" value="G_DYNAMIN_2"/>
    <property type="match status" value="1"/>
</dbReference>
<name>A0A7R8W7V1_9CRUS</name>
<dbReference type="OrthoDB" id="1716625at2759"/>
<dbReference type="GO" id="GO:0010008">
    <property type="term" value="C:endosome membrane"/>
    <property type="evidence" value="ECO:0007669"/>
    <property type="project" value="UniProtKB-SubCell"/>
</dbReference>
<keyword evidence="4" id="KW-0967">Endosome</keyword>
<feature type="region of interest" description="Disordered" evidence="5">
    <location>
        <begin position="766"/>
        <end position="787"/>
    </location>
</feature>
<dbReference type="Pfam" id="PF16880">
    <property type="entry name" value="EHD_N"/>
    <property type="match status" value="1"/>
</dbReference>
<sequence length="787" mass="87671">MTLRRGLFSFLSKSSFDEPDSKYRNAYNTIILPLEETYCFHDFHSSKLDTASFKTKPMVLLVGPECTGKTTMIRYLLESDYPGMRIGPDPSTEYFVMIEHGDKFGEIPGHALVTDPNKPFRALQKFGASFVSRFRAVTVPADILKGITFVDTPGVLSAERSKTDRGYSFPQILSWLAERVDRILLLFDDHKLDIPDELKAVFDILFRYEDKLRIVLNKSDTMDFQELMRVYGAMMYSLSRVFRTPEVPRVYIVSCRDGSCRYRSDPVQRALLEAEETDLFKDLQGLPINGTLRKVNDLIKRARLAKVHAFIMGELHDSYSKVLFGRKRQKNKLIRDLDRKIFPRIAEREQLPIGDFPDPVLMKANLRNFDWNRLAPLKRSLVTAVDRLMTEDIRGLIMTIPTAKQMSSGGMGDLLDSTTRIRHIRALSMASDFENVTTPSPVSEQRHARRLSTDLSRGAIARDAPKTYASTLPKEAPRAYVTPASSATRHSPAPRSILKLNQTPTTASEGRNIRPSTATTSTSHLRQNGQPKVAPLPPPKSLIVYHERKAPPSAAAINAMMEEKERPPWASSKTSLMYPEGSHRVIKFVETPQQTVTSTSTEVNYVATTTTVNGNGAGGRMTRDSTEEEDRSKKGVDGKEEPRTRDSTETTSASTKEEDRSKKGVDGKEDKASDSEVEDGGRSEEVMSTMEHLNKERPTNEAKENGSPDKVGSAEASDPKSKAVSPKDAERAKFFSESSGDKPAVSAQTSDVSTCEIVGCQVAVNAAAKPLEIPDADSSPPRMIDDE</sequence>
<dbReference type="InterPro" id="IPR027417">
    <property type="entry name" value="P-loop_NTPase"/>
</dbReference>
<evidence type="ECO:0000256" key="2">
    <source>
        <dbReference type="ARBA" id="ARBA00004481"/>
    </source>
</evidence>
<dbReference type="InterPro" id="IPR030381">
    <property type="entry name" value="G_DYNAMIN_dom"/>
</dbReference>
<feature type="compositionally biased region" description="Polar residues" evidence="5">
    <location>
        <begin position="499"/>
        <end position="530"/>
    </location>
</feature>
<dbReference type="PANTHER" id="PTHR11216:SF31">
    <property type="entry name" value="AT21416P"/>
    <property type="match status" value="1"/>
</dbReference>
<dbReference type="PANTHER" id="PTHR11216">
    <property type="entry name" value="EH DOMAIN"/>
    <property type="match status" value="1"/>
</dbReference>
<accession>A0A7R8W7V1</accession>
<dbReference type="SUPFAM" id="SSF52540">
    <property type="entry name" value="P-loop containing nucleoside triphosphate hydrolases"/>
    <property type="match status" value="1"/>
</dbReference>
<reference evidence="6" key="1">
    <citation type="submission" date="2020-11" db="EMBL/GenBank/DDBJ databases">
        <authorList>
            <person name="Tran Van P."/>
        </authorList>
    </citation>
    <scope>NUCLEOTIDE SEQUENCE</scope>
</reference>